<gene>
    <name evidence="1" type="ORF">AAJ76_1400065143</name>
</gene>
<dbReference type="AlphaFoldDB" id="A0A0F9WS61"/>
<dbReference type="OrthoDB" id="10668729at2759"/>
<proteinExistence type="predicted"/>
<organism evidence="1 2">
    <name type="scientific">Vairimorpha ceranae</name>
    <dbReference type="NCBI Taxonomy" id="40302"/>
    <lineage>
        <taxon>Eukaryota</taxon>
        <taxon>Fungi</taxon>
        <taxon>Fungi incertae sedis</taxon>
        <taxon>Microsporidia</taxon>
        <taxon>Nosematidae</taxon>
        <taxon>Vairimorpha</taxon>
    </lineage>
</organism>
<accession>A0A0F9WS61</accession>
<protein>
    <submittedName>
        <fullName evidence="1">Uncharacterized protein</fullName>
    </submittedName>
</protein>
<dbReference type="VEuPathDB" id="MicrosporidiaDB:NCER_100040"/>
<dbReference type="VEuPathDB" id="MicrosporidiaDB:G9O61_00g011270"/>
<dbReference type="VEuPathDB" id="MicrosporidiaDB:AAJ76_1400065143"/>
<keyword evidence="2" id="KW-1185">Reference proteome</keyword>
<reference evidence="1 2" key="1">
    <citation type="journal article" date="2015" name="Environ. Microbiol.">
        <title>Genome analyses suggest the presence of polyploidy and recent human-driven expansions in eight global populations of the honeybee pathogen Nosema ceranae.</title>
        <authorList>
            <person name="Pelin A."/>
            <person name="Selman M."/>
            <person name="Aris-Brosou S."/>
            <person name="Farinelli L."/>
            <person name="Corradi N."/>
        </authorList>
    </citation>
    <scope>NUCLEOTIDE SEQUENCE [LARGE SCALE GENOMIC DNA]</scope>
    <source>
        <strain evidence="1 2">PA08 1199</strain>
    </source>
</reference>
<evidence type="ECO:0000313" key="2">
    <source>
        <dbReference type="Proteomes" id="UP000034350"/>
    </source>
</evidence>
<dbReference type="EMBL" id="JPQZ01000014">
    <property type="protein sequence ID" value="KKO75718.1"/>
    <property type="molecule type" value="Genomic_DNA"/>
</dbReference>
<sequence>MILVLKLPQRQLCDDLQLFFNLFALPSDKLTFQREEMLVNKVKRVKKLIDLESIFLRLNKFETTEVYEILVSKSTVSSLFCEDSFNSLDDLKFLLYKHIAYFFGYSECKFSGITVRNKENKKINVEEIIYIKSSVNIKTPTLLKFVKSSKDTSKSFSMPIKIDFKTTSTILHSLLSCNELQFKFNEVSYFLSKDKDSFVMICEKSQDNIYSLINQHKEAEISFFLSKGNKEISKYFYKIFIEKNLAELHSKNLLKKILEKDLDFSWKFLCAVPIFNDNRDFVTEKIVEIYNKLNLKKQAKRKGDYLNVQERRYIDLMNFGSLKRFFYTE</sequence>
<dbReference type="GeneID" id="36318953"/>
<dbReference type="RefSeq" id="XP_024331460.1">
    <property type="nucleotide sequence ID" value="XM_024474049.1"/>
</dbReference>
<evidence type="ECO:0000313" key="1">
    <source>
        <dbReference type="EMBL" id="KKO75718.1"/>
    </source>
</evidence>
<dbReference type="Proteomes" id="UP000034350">
    <property type="component" value="Unassembled WGS sequence"/>
</dbReference>
<comment type="caution">
    <text evidence="1">The sequence shown here is derived from an EMBL/GenBank/DDBJ whole genome shotgun (WGS) entry which is preliminary data.</text>
</comment>
<name>A0A0F9WS61_9MICR</name>